<sequence length="102" mass="11512">MAWERQPLRAAEIHALLGRLAELIAERPDEEPPQVPTRRAMPEPKLLKVEEAAKRLGISRTRMYALIGDGEVESVQIGRLRRVHVDHVDAYAARLVRSQNAA</sequence>
<keyword evidence="2" id="KW-0238">DNA-binding</keyword>
<accession>A0ABP7ARB0</accession>
<dbReference type="NCBIfam" id="TIGR01764">
    <property type="entry name" value="excise"/>
    <property type="match status" value="1"/>
</dbReference>
<evidence type="ECO:0000313" key="2">
    <source>
        <dbReference type="EMBL" id="GAA3638077.1"/>
    </source>
</evidence>
<dbReference type="Pfam" id="PF12728">
    <property type="entry name" value="HTH_17"/>
    <property type="match status" value="1"/>
</dbReference>
<name>A0ABP7ARB0_9PSEU</name>
<dbReference type="InterPro" id="IPR010093">
    <property type="entry name" value="SinI_DNA-bd"/>
</dbReference>
<dbReference type="InterPro" id="IPR041657">
    <property type="entry name" value="HTH_17"/>
</dbReference>
<evidence type="ECO:0000313" key="3">
    <source>
        <dbReference type="Proteomes" id="UP001500711"/>
    </source>
</evidence>
<comment type="caution">
    <text evidence="2">The sequence shown here is derived from an EMBL/GenBank/DDBJ whole genome shotgun (WGS) entry which is preliminary data.</text>
</comment>
<dbReference type="Proteomes" id="UP001500711">
    <property type="component" value="Unassembled WGS sequence"/>
</dbReference>
<proteinExistence type="predicted"/>
<protein>
    <submittedName>
        <fullName evidence="2">Excisionase family DNA-binding protein</fullName>
    </submittedName>
</protein>
<dbReference type="EMBL" id="BAABBE010000006">
    <property type="protein sequence ID" value="GAA3638077.1"/>
    <property type="molecule type" value="Genomic_DNA"/>
</dbReference>
<gene>
    <name evidence="2" type="ORF">GCM10022267_25730</name>
</gene>
<reference evidence="3" key="1">
    <citation type="journal article" date="2019" name="Int. J. Syst. Evol. Microbiol.">
        <title>The Global Catalogue of Microorganisms (GCM) 10K type strain sequencing project: providing services to taxonomists for standard genome sequencing and annotation.</title>
        <authorList>
            <consortium name="The Broad Institute Genomics Platform"/>
            <consortium name="The Broad Institute Genome Sequencing Center for Infectious Disease"/>
            <person name="Wu L."/>
            <person name="Ma J."/>
        </authorList>
    </citation>
    <scope>NUCLEOTIDE SEQUENCE [LARGE SCALE GENOMIC DNA]</scope>
    <source>
        <strain evidence="3">JCM 17494</strain>
    </source>
</reference>
<organism evidence="2 3">
    <name type="scientific">Lentzea roselyniae</name>
    <dbReference type="NCBI Taxonomy" id="531940"/>
    <lineage>
        <taxon>Bacteria</taxon>
        <taxon>Bacillati</taxon>
        <taxon>Actinomycetota</taxon>
        <taxon>Actinomycetes</taxon>
        <taxon>Pseudonocardiales</taxon>
        <taxon>Pseudonocardiaceae</taxon>
        <taxon>Lentzea</taxon>
    </lineage>
</organism>
<dbReference type="RefSeq" id="WP_346129894.1">
    <property type="nucleotide sequence ID" value="NZ_BAABBE010000006.1"/>
</dbReference>
<feature type="domain" description="Helix-turn-helix" evidence="1">
    <location>
        <begin position="46"/>
        <end position="94"/>
    </location>
</feature>
<evidence type="ECO:0000259" key="1">
    <source>
        <dbReference type="Pfam" id="PF12728"/>
    </source>
</evidence>
<keyword evidence="3" id="KW-1185">Reference proteome</keyword>
<dbReference type="GO" id="GO:0003677">
    <property type="term" value="F:DNA binding"/>
    <property type="evidence" value="ECO:0007669"/>
    <property type="project" value="UniProtKB-KW"/>
</dbReference>